<reference evidence="12" key="1">
    <citation type="submission" date="2021-01" db="EMBL/GenBank/DDBJ databases">
        <authorList>
            <person name="Corre E."/>
            <person name="Pelletier E."/>
            <person name="Niang G."/>
            <person name="Scheremetjew M."/>
            <person name="Finn R."/>
            <person name="Kale V."/>
            <person name="Holt S."/>
            <person name="Cochrane G."/>
            <person name="Meng A."/>
            <person name="Brown T."/>
            <person name="Cohen L."/>
        </authorList>
    </citation>
    <scope>NUCLEOTIDE SEQUENCE</scope>
    <source>
        <strain evidence="12">GSBS06</strain>
    </source>
</reference>
<evidence type="ECO:0000256" key="8">
    <source>
        <dbReference type="ARBA" id="ARBA00023211"/>
    </source>
</evidence>
<evidence type="ECO:0000256" key="7">
    <source>
        <dbReference type="ARBA" id="ARBA00022912"/>
    </source>
</evidence>
<evidence type="ECO:0000256" key="1">
    <source>
        <dbReference type="ARBA" id="ARBA00001936"/>
    </source>
</evidence>
<keyword evidence="4" id="KW-0479">Metal-binding</keyword>
<evidence type="ECO:0000256" key="9">
    <source>
        <dbReference type="ARBA" id="ARBA00047761"/>
    </source>
</evidence>
<feature type="domain" description="PPM-type phosphatase" evidence="11">
    <location>
        <begin position="50"/>
        <end position="399"/>
    </location>
</feature>
<evidence type="ECO:0000256" key="4">
    <source>
        <dbReference type="ARBA" id="ARBA00022723"/>
    </source>
</evidence>
<comment type="catalytic activity">
    <reaction evidence="9">
        <text>O-phospho-L-seryl-[protein] + H2O = L-seryl-[protein] + phosphate</text>
        <dbReference type="Rhea" id="RHEA:20629"/>
        <dbReference type="Rhea" id="RHEA-COMP:9863"/>
        <dbReference type="Rhea" id="RHEA-COMP:11604"/>
        <dbReference type="ChEBI" id="CHEBI:15377"/>
        <dbReference type="ChEBI" id="CHEBI:29999"/>
        <dbReference type="ChEBI" id="CHEBI:43474"/>
        <dbReference type="ChEBI" id="CHEBI:83421"/>
        <dbReference type="EC" id="3.1.3.16"/>
    </reaction>
</comment>
<evidence type="ECO:0000313" key="12">
    <source>
        <dbReference type="EMBL" id="CAE0432670.1"/>
    </source>
</evidence>
<evidence type="ECO:0000256" key="5">
    <source>
        <dbReference type="ARBA" id="ARBA00022801"/>
    </source>
</evidence>
<dbReference type="AlphaFoldDB" id="A0A7S3LJN4"/>
<evidence type="ECO:0000256" key="2">
    <source>
        <dbReference type="ARBA" id="ARBA00006702"/>
    </source>
</evidence>
<comment type="cofactor">
    <cofactor evidence="1">
        <name>Mn(2+)</name>
        <dbReference type="ChEBI" id="CHEBI:29035"/>
    </cofactor>
</comment>
<evidence type="ECO:0000256" key="10">
    <source>
        <dbReference type="ARBA" id="ARBA00048336"/>
    </source>
</evidence>
<protein>
    <recommendedName>
        <fullName evidence="3">protein-serine/threonine phosphatase</fullName>
        <ecNumber evidence="3">3.1.3.16</ecNumber>
    </recommendedName>
</protein>
<keyword evidence="8" id="KW-0464">Manganese</keyword>
<dbReference type="GO" id="GO:0046872">
    <property type="term" value="F:metal ion binding"/>
    <property type="evidence" value="ECO:0007669"/>
    <property type="project" value="UniProtKB-KW"/>
</dbReference>
<keyword evidence="5" id="KW-0378">Hydrolase</keyword>
<dbReference type="InterPro" id="IPR015655">
    <property type="entry name" value="PP2C"/>
</dbReference>
<evidence type="ECO:0000259" key="11">
    <source>
        <dbReference type="PROSITE" id="PS51746"/>
    </source>
</evidence>
<keyword evidence="7" id="KW-0904">Protein phosphatase</keyword>
<dbReference type="Gene3D" id="3.60.40.10">
    <property type="entry name" value="PPM-type phosphatase domain"/>
    <property type="match status" value="1"/>
</dbReference>
<dbReference type="Pfam" id="PF00481">
    <property type="entry name" value="PP2C"/>
    <property type="match status" value="1"/>
</dbReference>
<dbReference type="EMBL" id="HBIN01004256">
    <property type="protein sequence ID" value="CAE0432670.1"/>
    <property type="molecule type" value="Transcribed_RNA"/>
</dbReference>
<name>A0A7S3LJN4_9STRA</name>
<sequence length="406" mass="45959">MEVDHDWQPDSLEVVSCDNGFNNEPATKLFEDCPLRSVFYISQNVQEARKISRGQDCMSRGLHKEWICHVLCDGHGEDGYELAEEVCRALPTAILRRIHEREITSDDVSDMTIKDAFNECEEKIKFTDNGKPIKGKYALIVSKYHEHSGKLGLVTFYGNGQVSVCFNDHTPNEFQVDFELNEVQGIKYTGGCTCMCFIYHIPSRRGRVVSLGDSRLLVLSKSNDGEGIETLLSTHSVEDLLEPVVTKENGHWGFITKTHTLQNENETYRIKGGKENKFEIREARGNLYLVNPDTFHHVEPTRGMGDFIMRAAGFTSEPEISATFSIKTSTLILAASDGIFDLKVWQENDFIEFVSHLLQEHGEDTSKLAEAVYRETLEKAYSVLHYTLIDDMSMFICLSTGVKTDI</sequence>
<dbReference type="PANTHER" id="PTHR13832">
    <property type="entry name" value="PROTEIN PHOSPHATASE 2C"/>
    <property type="match status" value="1"/>
</dbReference>
<dbReference type="SMART" id="SM00332">
    <property type="entry name" value="PP2Cc"/>
    <property type="match status" value="1"/>
</dbReference>
<gene>
    <name evidence="12" type="ORF">ASTO00021_LOCUS2988</name>
</gene>
<evidence type="ECO:0000256" key="6">
    <source>
        <dbReference type="ARBA" id="ARBA00022842"/>
    </source>
</evidence>
<accession>A0A7S3LJN4</accession>
<organism evidence="12">
    <name type="scientific">Aplanochytrium stocchinoi</name>
    <dbReference type="NCBI Taxonomy" id="215587"/>
    <lineage>
        <taxon>Eukaryota</taxon>
        <taxon>Sar</taxon>
        <taxon>Stramenopiles</taxon>
        <taxon>Bigyra</taxon>
        <taxon>Labyrinthulomycetes</taxon>
        <taxon>Thraustochytrida</taxon>
        <taxon>Thraustochytriidae</taxon>
        <taxon>Aplanochytrium</taxon>
    </lineage>
</organism>
<comment type="similarity">
    <text evidence="2">Belongs to the PP2C family.</text>
</comment>
<dbReference type="PROSITE" id="PS51746">
    <property type="entry name" value="PPM_2"/>
    <property type="match status" value="1"/>
</dbReference>
<dbReference type="InterPro" id="IPR001932">
    <property type="entry name" value="PPM-type_phosphatase-like_dom"/>
</dbReference>
<dbReference type="EC" id="3.1.3.16" evidence="3"/>
<evidence type="ECO:0000256" key="3">
    <source>
        <dbReference type="ARBA" id="ARBA00013081"/>
    </source>
</evidence>
<proteinExistence type="inferred from homology"/>
<dbReference type="SUPFAM" id="SSF81606">
    <property type="entry name" value="PP2C-like"/>
    <property type="match status" value="1"/>
</dbReference>
<dbReference type="PANTHER" id="PTHR13832:SF803">
    <property type="entry name" value="PROTEIN PHOSPHATASE 1G"/>
    <property type="match status" value="1"/>
</dbReference>
<dbReference type="GO" id="GO:0004722">
    <property type="term" value="F:protein serine/threonine phosphatase activity"/>
    <property type="evidence" value="ECO:0007669"/>
    <property type="project" value="UniProtKB-EC"/>
</dbReference>
<dbReference type="InterPro" id="IPR036457">
    <property type="entry name" value="PPM-type-like_dom_sf"/>
</dbReference>
<keyword evidence="6" id="KW-0460">Magnesium</keyword>
<comment type="catalytic activity">
    <reaction evidence="10">
        <text>O-phospho-L-threonyl-[protein] + H2O = L-threonyl-[protein] + phosphate</text>
        <dbReference type="Rhea" id="RHEA:47004"/>
        <dbReference type="Rhea" id="RHEA-COMP:11060"/>
        <dbReference type="Rhea" id="RHEA-COMP:11605"/>
        <dbReference type="ChEBI" id="CHEBI:15377"/>
        <dbReference type="ChEBI" id="CHEBI:30013"/>
        <dbReference type="ChEBI" id="CHEBI:43474"/>
        <dbReference type="ChEBI" id="CHEBI:61977"/>
        <dbReference type="EC" id="3.1.3.16"/>
    </reaction>
</comment>